<evidence type="ECO:0000256" key="1">
    <source>
        <dbReference type="SAM" id="MobiDB-lite"/>
    </source>
</evidence>
<sequence>MQQTTESKVPGGGPKPPFPTFDEEEGYEPLPVIPVRGGGESHSHAESMPSNTAPVSQLGGRQQTDSRRASSCCQDLRDWHRESWDIGNYQDGQTNSNHPDIHHRRHNNVHNYSYPEGTRQRHRTVDTEAPVAAGPVAGLAVLDQPAQDGQRTNNDLAAAPARPALPEQHLYQEQGCCNMIKDAIGSREKCHRSSSPPSPSPAPAAADIPSHTDSNHDRYLGAGPGVPLPLAPIDDLLQLRVASPPSTGRRKLFSSRKVLFAPVTPAIMRPPSSWSGRGDDGKPSFDSSRGGRGGARDPERERAAEGKKWWRWKGTEGASSGACANGNEEVKGLDSVSLSAWNNAGAGTARDAMELSPTQKAEVSRKLRSLPYITFAVIILISLVTIIGGYGSIFGQMNRHASYGSTLSPSATHGDQIVNGSVSVTSVSFSSSAGAKQSSKSETDEAQASTELLTFVGTTSLPEDPQHTYCDVGSTTTEDESTTPSPPRRTKGYDGFQPAATAELVAGRARNAPKMPVLFSTVTVTETLVASSADDTSSSAETKSASCSGSDCESSPASVIASDYQSGVSSSTCHTELSAPGVMPNTTTSGTAPSETAPGISYCSFTGRPDIYTLCAPDQTSSSNAASETSSSASGMMAGNTFGKLKRLWNFRRAAHSASPWSIRAAAASLWNSVLALGGDVGRVGTANLRWDRGRVVVAVTETEEAYREGMGGETGNCNCTNPAEIADLRNRLDFALDIVRSQQQLLDSQHAMIAQHKESLEGAMKLLGELRRERGHERRLFT</sequence>
<keyword evidence="4" id="KW-1185">Reference proteome</keyword>
<reference evidence="3 4" key="1">
    <citation type="submission" date="2018-06" db="EMBL/GenBank/DDBJ databases">
        <title>Complete Genomes of Monosporascus.</title>
        <authorList>
            <person name="Robinson A.J."/>
            <person name="Natvig D.O."/>
        </authorList>
    </citation>
    <scope>NUCLEOTIDE SEQUENCE [LARGE SCALE GENOMIC DNA]</scope>
    <source>
        <strain evidence="3 4">CBS 110550</strain>
    </source>
</reference>
<keyword evidence="2" id="KW-0812">Transmembrane</keyword>
<feature type="region of interest" description="Disordered" evidence="1">
    <location>
        <begin position="1"/>
        <end position="72"/>
    </location>
</feature>
<feature type="transmembrane region" description="Helical" evidence="2">
    <location>
        <begin position="370"/>
        <end position="393"/>
    </location>
</feature>
<comment type="caution">
    <text evidence="3">The sequence shown here is derived from an EMBL/GenBank/DDBJ whole genome shotgun (WGS) entry which is preliminary data.</text>
</comment>
<accession>A0A4Q4T5M4</accession>
<protein>
    <recommendedName>
        <fullName evidence="5">Transmembrane protein</fullName>
    </recommendedName>
</protein>
<evidence type="ECO:0000256" key="2">
    <source>
        <dbReference type="SAM" id="Phobius"/>
    </source>
</evidence>
<feature type="region of interest" description="Disordered" evidence="1">
    <location>
        <begin position="187"/>
        <end position="223"/>
    </location>
</feature>
<evidence type="ECO:0000313" key="4">
    <source>
        <dbReference type="Proteomes" id="UP000293360"/>
    </source>
</evidence>
<dbReference type="Proteomes" id="UP000293360">
    <property type="component" value="Unassembled WGS sequence"/>
</dbReference>
<feature type="compositionally biased region" description="Basic and acidic residues" evidence="1">
    <location>
        <begin position="294"/>
        <end position="307"/>
    </location>
</feature>
<feature type="region of interest" description="Disordered" evidence="1">
    <location>
        <begin position="264"/>
        <end position="307"/>
    </location>
</feature>
<gene>
    <name evidence="3" type="ORF">DL764_006148</name>
</gene>
<name>A0A4Q4T5M4_9PEZI</name>
<keyword evidence="2" id="KW-0472">Membrane</keyword>
<keyword evidence="2" id="KW-1133">Transmembrane helix</keyword>
<dbReference type="OrthoDB" id="4775275at2759"/>
<evidence type="ECO:0008006" key="5">
    <source>
        <dbReference type="Google" id="ProtNLM"/>
    </source>
</evidence>
<dbReference type="AlphaFoldDB" id="A0A4Q4T5M4"/>
<organism evidence="3 4">
    <name type="scientific">Monosporascus ibericus</name>
    <dbReference type="NCBI Taxonomy" id="155417"/>
    <lineage>
        <taxon>Eukaryota</taxon>
        <taxon>Fungi</taxon>
        <taxon>Dikarya</taxon>
        <taxon>Ascomycota</taxon>
        <taxon>Pezizomycotina</taxon>
        <taxon>Sordariomycetes</taxon>
        <taxon>Xylariomycetidae</taxon>
        <taxon>Xylariales</taxon>
        <taxon>Xylariales incertae sedis</taxon>
        <taxon>Monosporascus</taxon>
    </lineage>
</organism>
<feature type="region of interest" description="Disordered" evidence="1">
    <location>
        <begin position="531"/>
        <end position="556"/>
    </location>
</feature>
<feature type="region of interest" description="Disordered" evidence="1">
    <location>
        <begin position="573"/>
        <end position="594"/>
    </location>
</feature>
<feature type="compositionally biased region" description="Polar residues" evidence="1">
    <location>
        <begin position="584"/>
        <end position="594"/>
    </location>
</feature>
<dbReference type="EMBL" id="QJNU01000353">
    <property type="protein sequence ID" value="RYP01685.1"/>
    <property type="molecule type" value="Genomic_DNA"/>
</dbReference>
<feature type="compositionally biased region" description="Polar residues" evidence="1">
    <location>
        <begin position="48"/>
        <end position="72"/>
    </location>
</feature>
<feature type="region of interest" description="Disordered" evidence="1">
    <location>
        <begin position="456"/>
        <end position="495"/>
    </location>
</feature>
<proteinExistence type="predicted"/>
<evidence type="ECO:0000313" key="3">
    <source>
        <dbReference type="EMBL" id="RYP01685.1"/>
    </source>
</evidence>